<evidence type="ECO:0000256" key="16">
    <source>
        <dbReference type="PIRSR" id="PIRSR000699-2"/>
    </source>
</evidence>
<keyword evidence="10 16" id="KW-0479">Metal-binding</keyword>
<keyword evidence="8" id="KW-0808">Transferase</keyword>
<evidence type="ECO:0000256" key="14">
    <source>
        <dbReference type="ARBA" id="ARBA00032708"/>
    </source>
</evidence>
<evidence type="ECO:0000256" key="10">
    <source>
        <dbReference type="ARBA" id="ARBA00022723"/>
    </source>
</evidence>
<comment type="subunit">
    <text evidence="2">Homotrimer.</text>
</comment>
<evidence type="ECO:0000256" key="13">
    <source>
        <dbReference type="ARBA" id="ARBA00031467"/>
    </source>
</evidence>
<dbReference type="SUPFAM" id="SSF46973">
    <property type="entry name" value="Enzyme IIa from lactose specific PTS, IIa-lac"/>
    <property type="match status" value="1"/>
</dbReference>
<keyword evidence="9" id="KW-0598">Phosphotransferase system</keyword>
<dbReference type="GO" id="GO:0016740">
    <property type="term" value="F:transferase activity"/>
    <property type="evidence" value="ECO:0007669"/>
    <property type="project" value="UniProtKB-KW"/>
</dbReference>
<feature type="binding site" evidence="16">
    <location>
        <position position="104"/>
    </location>
    <ligand>
        <name>Mg(2+)</name>
        <dbReference type="ChEBI" id="CHEBI:18420"/>
        <note>ligand shared between all trimeric partners</note>
    </ligand>
</feature>
<name>A0A0R2JWR7_9LACO</name>
<evidence type="ECO:0000256" key="2">
    <source>
        <dbReference type="ARBA" id="ARBA00011233"/>
    </source>
</evidence>
<dbReference type="PANTHER" id="PTHR34382:SF9">
    <property type="entry name" value="PHOSPHOTRANSFERASE SYSTEM SUGAR-SPECIFIC EII COMPONENT"/>
    <property type="match status" value="1"/>
</dbReference>
<accession>A0A0R2JWR7</accession>
<dbReference type="PANTHER" id="PTHR34382">
    <property type="entry name" value="PTS SYSTEM N,N'-DIACETYLCHITOBIOSE-SPECIFIC EIIA COMPONENT"/>
    <property type="match status" value="1"/>
</dbReference>
<dbReference type="Pfam" id="PF02255">
    <property type="entry name" value="PTS_IIA"/>
    <property type="match status" value="1"/>
</dbReference>
<dbReference type="PIRSF" id="PIRSF000699">
    <property type="entry name" value="PTS_IILac_III"/>
    <property type="match status" value="1"/>
</dbReference>
<keyword evidence="4" id="KW-0813">Transport</keyword>
<dbReference type="AlphaFoldDB" id="A0A0R2JWR7"/>
<evidence type="ECO:0000256" key="4">
    <source>
        <dbReference type="ARBA" id="ARBA00022448"/>
    </source>
</evidence>
<evidence type="ECO:0000313" key="19">
    <source>
        <dbReference type="Proteomes" id="UP000051749"/>
    </source>
</evidence>
<reference evidence="18 19" key="1">
    <citation type="journal article" date="2015" name="Genome Announc.">
        <title>Expanding the biotechnology potential of lactobacilli through comparative genomics of 213 strains and associated genera.</title>
        <authorList>
            <person name="Sun Z."/>
            <person name="Harris H.M."/>
            <person name="McCann A."/>
            <person name="Guo C."/>
            <person name="Argimon S."/>
            <person name="Zhang W."/>
            <person name="Yang X."/>
            <person name="Jeffery I.B."/>
            <person name="Cooney J.C."/>
            <person name="Kagawa T.F."/>
            <person name="Liu W."/>
            <person name="Song Y."/>
            <person name="Salvetti E."/>
            <person name="Wrobel A."/>
            <person name="Rasinkangas P."/>
            <person name="Parkhill J."/>
            <person name="Rea M.C."/>
            <person name="O'Sullivan O."/>
            <person name="Ritari J."/>
            <person name="Douillard F.P."/>
            <person name="Paul Ross R."/>
            <person name="Yang R."/>
            <person name="Briner A.E."/>
            <person name="Felis G.E."/>
            <person name="de Vos W.M."/>
            <person name="Barrangou R."/>
            <person name="Klaenhammer T.R."/>
            <person name="Caufield P.W."/>
            <person name="Cui Y."/>
            <person name="Zhang H."/>
            <person name="O'Toole P.W."/>
        </authorList>
    </citation>
    <scope>NUCLEOTIDE SEQUENCE [LARGE SCALE GENOMIC DNA]</scope>
    <source>
        <strain evidence="18 19">DSM 22301</strain>
    </source>
</reference>
<feature type="active site" description="Tele-phosphohistidine intermediate" evidence="15">
    <location>
        <position position="101"/>
    </location>
</feature>
<evidence type="ECO:0000256" key="8">
    <source>
        <dbReference type="ARBA" id="ARBA00022679"/>
    </source>
</evidence>
<dbReference type="PATRIC" id="fig|319653.3.peg.1042"/>
<evidence type="ECO:0000313" key="18">
    <source>
        <dbReference type="EMBL" id="KRN81664.1"/>
    </source>
</evidence>
<dbReference type="InterPro" id="IPR036542">
    <property type="entry name" value="PTS_IIA_lac/cel_sf"/>
</dbReference>
<dbReference type="GO" id="GO:0046872">
    <property type="term" value="F:metal ion binding"/>
    <property type="evidence" value="ECO:0007669"/>
    <property type="project" value="UniProtKB-KW"/>
</dbReference>
<proteinExistence type="predicted"/>
<evidence type="ECO:0000256" key="5">
    <source>
        <dbReference type="ARBA" id="ARBA00022490"/>
    </source>
</evidence>
<dbReference type="CDD" id="cd00215">
    <property type="entry name" value="PTS_IIA_lac"/>
    <property type="match status" value="1"/>
</dbReference>
<evidence type="ECO:0000256" key="17">
    <source>
        <dbReference type="PROSITE-ProRule" id="PRU00418"/>
    </source>
</evidence>
<protein>
    <recommendedName>
        <fullName evidence="3">PTS system lactose-specific EIIA component</fullName>
    </recommendedName>
    <alternativeName>
        <fullName evidence="12">EIIA-Lac</fullName>
    </alternativeName>
    <alternativeName>
        <fullName evidence="14">EIII-Lac</fullName>
    </alternativeName>
    <alternativeName>
        <fullName evidence="13">Lactose-specific phosphotransferase enzyme IIA component</fullName>
    </alternativeName>
</protein>
<evidence type="ECO:0000256" key="3">
    <source>
        <dbReference type="ARBA" id="ARBA00014322"/>
    </source>
</evidence>
<dbReference type="GO" id="GO:0005737">
    <property type="term" value="C:cytoplasm"/>
    <property type="evidence" value="ECO:0007669"/>
    <property type="project" value="UniProtKB-SubCell"/>
</dbReference>
<dbReference type="GO" id="GO:0009401">
    <property type="term" value="P:phosphoenolpyruvate-dependent sugar phosphotransferase system"/>
    <property type="evidence" value="ECO:0007669"/>
    <property type="project" value="UniProtKB-KW"/>
</dbReference>
<dbReference type="InterPro" id="IPR003188">
    <property type="entry name" value="PTS_IIA_lac/cel"/>
</dbReference>
<sequence>MTLIGFGSNLNVSVLLKRGGFIMSTKEEISMVGFKIVAYAGDAKTALIKALNAAKQGKFEEARQLVKDSEDSLNDAHNAQTKLLSEEAGGAELDTTFIMSHGQDTLMTTMLLRDEVSYFIDLFERVGKLENK</sequence>
<dbReference type="Proteomes" id="UP000051749">
    <property type="component" value="Unassembled WGS sequence"/>
</dbReference>
<feature type="modified residue" description="Phosphohistidine; by HPr" evidence="17">
    <location>
        <position position="101"/>
    </location>
</feature>
<comment type="cofactor">
    <cofactor evidence="16">
        <name>Mg(2+)</name>
        <dbReference type="ChEBI" id="CHEBI:18420"/>
    </cofactor>
    <text evidence="16">Binds 1 Mg(2+) ion per trimer.</text>
</comment>
<comment type="subcellular location">
    <subcellularLocation>
        <location evidence="1">Cytoplasm</location>
    </subcellularLocation>
</comment>
<keyword evidence="11 16" id="KW-0460">Magnesium</keyword>
<dbReference type="Gene3D" id="1.20.58.80">
    <property type="entry name" value="Phosphotransferase system, lactose/cellobiose-type IIA subunit"/>
    <property type="match status" value="1"/>
</dbReference>
<organism evidence="18 19">
    <name type="scientific">Pediococcus ethanolidurans</name>
    <dbReference type="NCBI Taxonomy" id="319653"/>
    <lineage>
        <taxon>Bacteria</taxon>
        <taxon>Bacillati</taxon>
        <taxon>Bacillota</taxon>
        <taxon>Bacilli</taxon>
        <taxon>Lactobacillales</taxon>
        <taxon>Lactobacillaceae</taxon>
        <taxon>Pediococcus</taxon>
    </lineage>
</organism>
<evidence type="ECO:0000256" key="1">
    <source>
        <dbReference type="ARBA" id="ARBA00004496"/>
    </source>
</evidence>
<keyword evidence="7" id="KW-0762">Sugar transport</keyword>
<gene>
    <name evidence="18" type="ORF">IV87_GL001029</name>
</gene>
<evidence type="ECO:0000256" key="6">
    <source>
        <dbReference type="ARBA" id="ARBA00022553"/>
    </source>
</evidence>
<evidence type="ECO:0000256" key="11">
    <source>
        <dbReference type="ARBA" id="ARBA00022842"/>
    </source>
</evidence>
<dbReference type="PROSITE" id="PS51095">
    <property type="entry name" value="PTS_EIIA_TYPE_3"/>
    <property type="match status" value="1"/>
</dbReference>
<evidence type="ECO:0000256" key="15">
    <source>
        <dbReference type="PIRSR" id="PIRSR000699-1"/>
    </source>
</evidence>
<evidence type="ECO:0000256" key="7">
    <source>
        <dbReference type="ARBA" id="ARBA00022597"/>
    </source>
</evidence>
<keyword evidence="5" id="KW-0963">Cytoplasm</keyword>
<comment type="caution">
    <text evidence="18">The sequence shown here is derived from an EMBL/GenBank/DDBJ whole genome shotgun (WGS) entry which is preliminary data.</text>
</comment>
<keyword evidence="6" id="KW-0597">Phosphoprotein</keyword>
<evidence type="ECO:0000256" key="12">
    <source>
        <dbReference type="ARBA" id="ARBA00030293"/>
    </source>
</evidence>
<evidence type="ECO:0000256" key="9">
    <source>
        <dbReference type="ARBA" id="ARBA00022683"/>
    </source>
</evidence>
<dbReference type="STRING" id="319653.SAMN04487973_12116"/>
<dbReference type="EMBL" id="JQBY01000022">
    <property type="protein sequence ID" value="KRN81664.1"/>
    <property type="molecule type" value="Genomic_DNA"/>
</dbReference>